<keyword evidence="1" id="KW-0479">Metal-binding</keyword>
<dbReference type="InterPro" id="IPR011707">
    <property type="entry name" value="Cu-oxidase-like_N"/>
</dbReference>
<comment type="caution">
    <text evidence="5">The sequence shown here is derived from an EMBL/GenBank/DDBJ whole genome shotgun (WGS) entry which is preliminary data.</text>
</comment>
<accession>A0ABT0RY46</accession>
<protein>
    <submittedName>
        <fullName evidence="5">Multicopper oxidase domain-containing protein</fullName>
    </submittedName>
</protein>
<dbReference type="CDD" id="cd13853">
    <property type="entry name" value="CuRO_1_Tth-MCO_like"/>
    <property type="match status" value="1"/>
</dbReference>
<dbReference type="InterPro" id="IPR045087">
    <property type="entry name" value="Cu-oxidase_fam"/>
</dbReference>
<sequence length="592" mass="65977">MQIIFAAMLAGAPVPAPLEYRYEIRRAEGTIYNPWTLSDDRVELRSYIGSGANPGDFVAPTIRVVPGQKLTVDLDNRLETCTAAQKRDHLCFNDTNLHTHGLWISPSGNSDNVMVSIAPGEKFRYEYDIPTDHPAGTFWYHPHRHGNGLVQVGSGMAGALIVTGNRQPTADRPGDIDILLKDQRGRPMAERTMVFQQIEYGCLDERGIPAGKRDAQNEPIRPFTCEKGQVGRIENFETDWGWSKTGRFMGINGKVQPVIGKVAAGQFERWRLINAGTGGTMRLRLFHLDPAAPELRTVRAEDQVAWRQRYCTGAPLPMWQIALDGLTRSDIRKTDESSVFPGERMDILVNLPEAGRYCMFHDTRRKDPEKDNPKRMLAVVEAVGKASPSANADEQLKATLVRSAAKAVDDPAIRDKVVTDLQNGLKLSSFVWHKPIAKEEISGYREAILNVLDGPEATAFRMNGLTHDEHRIDAILPLGKAEEWRAAALAEGHPLHIHVNPFEIISIKDAQGRDLADPASPAYDPDYGGLIGQWKDTVLVKEDVRVAFRTRYERFTGDFVIHCHIMFHGDHGMMQNLRIAADGDKPAEHGAH</sequence>
<evidence type="ECO:0000259" key="3">
    <source>
        <dbReference type="Pfam" id="PF07731"/>
    </source>
</evidence>
<dbReference type="InterPro" id="IPR011706">
    <property type="entry name" value="Cu-oxidase_C"/>
</dbReference>
<dbReference type="RefSeq" id="WP_249905201.1">
    <property type="nucleotide sequence ID" value="NZ_JAMGBA010000004.1"/>
</dbReference>
<gene>
    <name evidence="5" type="ORF">LZ496_13240</name>
</gene>
<keyword evidence="2" id="KW-0560">Oxidoreductase</keyword>
<dbReference type="PROSITE" id="PS00080">
    <property type="entry name" value="MULTICOPPER_OXIDASE2"/>
    <property type="match status" value="1"/>
</dbReference>
<dbReference type="Gene3D" id="2.60.40.420">
    <property type="entry name" value="Cupredoxins - blue copper proteins"/>
    <property type="match status" value="3"/>
</dbReference>
<feature type="domain" description="Plastocyanin-like" evidence="4">
    <location>
        <begin position="55"/>
        <end position="164"/>
    </location>
</feature>
<reference evidence="5 6" key="1">
    <citation type="submission" date="2022-05" db="EMBL/GenBank/DDBJ databases">
        <authorList>
            <person name="Jo J.-H."/>
            <person name="Im W.-T."/>
        </authorList>
    </citation>
    <scope>NUCLEOTIDE SEQUENCE [LARGE SCALE GENOMIC DNA]</scope>
    <source>
        <strain evidence="5 6">NSE70-1</strain>
    </source>
</reference>
<proteinExistence type="predicted"/>
<dbReference type="PANTHER" id="PTHR11709:SF518">
    <property type="entry name" value="MULTICOPPER OXIDASE"/>
    <property type="match status" value="1"/>
</dbReference>
<dbReference type="PANTHER" id="PTHR11709">
    <property type="entry name" value="MULTI-COPPER OXIDASE"/>
    <property type="match status" value="1"/>
</dbReference>
<organism evidence="5 6">
    <name type="scientific">Sphingomonas caseinilyticus</name>
    <dbReference type="NCBI Taxonomy" id="2908205"/>
    <lineage>
        <taxon>Bacteria</taxon>
        <taxon>Pseudomonadati</taxon>
        <taxon>Pseudomonadota</taxon>
        <taxon>Alphaproteobacteria</taxon>
        <taxon>Sphingomonadales</taxon>
        <taxon>Sphingomonadaceae</taxon>
        <taxon>Sphingomonas</taxon>
    </lineage>
</organism>
<feature type="domain" description="Plastocyanin-like" evidence="3">
    <location>
        <begin position="448"/>
        <end position="579"/>
    </location>
</feature>
<name>A0ABT0RY46_9SPHN</name>
<evidence type="ECO:0000256" key="1">
    <source>
        <dbReference type="ARBA" id="ARBA00022723"/>
    </source>
</evidence>
<dbReference type="SUPFAM" id="SSF49503">
    <property type="entry name" value="Cupredoxins"/>
    <property type="match status" value="3"/>
</dbReference>
<keyword evidence="6" id="KW-1185">Reference proteome</keyword>
<dbReference type="EMBL" id="JAMGBA010000004">
    <property type="protein sequence ID" value="MCL6699743.1"/>
    <property type="molecule type" value="Genomic_DNA"/>
</dbReference>
<dbReference type="InterPro" id="IPR002355">
    <property type="entry name" value="Cu_oxidase_Cu_BS"/>
</dbReference>
<evidence type="ECO:0000313" key="6">
    <source>
        <dbReference type="Proteomes" id="UP001203410"/>
    </source>
</evidence>
<evidence type="ECO:0000256" key="2">
    <source>
        <dbReference type="ARBA" id="ARBA00023002"/>
    </source>
</evidence>
<dbReference type="Pfam" id="PF07732">
    <property type="entry name" value="Cu-oxidase_3"/>
    <property type="match status" value="1"/>
</dbReference>
<evidence type="ECO:0000259" key="4">
    <source>
        <dbReference type="Pfam" id="PF07732"/>
    </source>
</evidence>
<dbReference type="InterPro" id="IPR008972">
    <property type="entry name" value="Cupredoxin"/>
</dbReference>
<evidence type="ECO:0000313" key="5">
    <source>
        <dbReference type="EMBL" id="MCL6699743.1"/>
    </source>
</evidence>
<dbReference type="Pfam" id="PF07731">
    <property type="entry name" value="Cu-oxidase_2"/>
    <property type="match status" value="1"/>
</dbReference>
<dbReference type="Proteomes" id="UP001203410">
    <property type="component" value="Unassembled WGS sequence"/>
</dbReference>